<reference evidence="1" key="1">
    <citation type="submission" date="2014-09" db="EMBL/GenBank/DDBJ databases">
        <authorList>
            <person name="Magalhaes I.L.F."/>
            <person name="Oliveira U."/>
            <person name="Santos F.R."/>
            <person name="Vidigal T.H.D.A."/>
            <person name="Brescovit A.D."/>
            <person name="Santos A.J."/>
        </authorList>
    </citation>
    <scope>NUCLEOTIDE SEQUENCE</scope>
    <source>
        <tissue evidence="1">Shoot tissue taken approximately 20 cm above the soil surface</tissue>
    </source>
</reference>
<protein>
    <submittedName>
        <fullName evidence="1">Uncharacterized protein</fullName>
    </submittedName>
</protein>
<evidence type="ECO:0000313" key="1">
    <source>
        <dbReference type="EMBL" id="JAD47027.1"/>
    </source>
</evidence>
<organism evidence="1">
    <name type="scientific">Arundo donax</name>
    <name type="common">Giant reed</name>
    <name type="synonym">Donax arundinaceus</name>
    <dbReference type="NCBI Taxonomy" id="35708"/>
    <lineage>
        <taxon>Eukaryota</taxon>
        <taxon>Viridiplantae</taxon>
        <taxon>Streptophyta</taxon>
        <taxon>Embryophyta</taxon>
        <taxon>Tracheophyta</taxon>
        <taxon>Spermatophyta</taxon>
        <taxon>Magnoliopsida</taxon>
        <taxon>Liliopsida</taxon>
        <taxon>Poales</taxon>
        <taxon>Poaceae</taxon>
        <taxon>PACMAD clade</taxon>
        <taxon>Arundinoideae</taxon>
        <taxon>Arundineae</taxon>
        <taxon>Arundo</taxon>
    </lineage>
</organism>
<accession>A0A0A9AIW2</accession>
<reference evidence="1" key="2">
    <citation type="journal article" date="2015" name="Data Brief">
        <title>Shoot transcriptome of the giant reed, Arundo donax.</title>
        <authorList>
            <person name="Barrero R.A."/>
            <person name="Guerrero F.D."/>
            <person name="Moolhuijzen P."/>
            <person name="Goolsby J.A."/>
            <person name="Tidwell J."/>
            <person name="Bellgard S.E."/>
            <person name="Bellgard M.I."/>
        </authorList>
    </citation>
    <scope>NUCLEOTIDE SEQUENCE</scope>
    <source>
        <tissue evidence="1">Shoot tissue taken approximately 20 cm above the soil surface</tissue>
    </source>
</reference>
<dbReference type="AlphaFoldDB" id="A0A0A9AIW2"/>
<dbReference type="EMBL" id="GBRH01250868">
    <property type="protein sequence ID" value="JAD47027.1"/>
    <property type="molecule type" value="Transcribed_RNA"/>
</dbReference>
<proteinExistence type="predicted"/>
<sequence length="23" mass="2744">MLKVRPPLFHSYQNGQVLFLISR</sequence>
<name>A0A0A9AIW2_ARUDO</name>